<name>A0A1H8PZ56_9ACTN</name>
<organism evidence="2 3">
    <name type="scientific">Actinacidiphila rubida</name>
    <dbReference type="NCBI Taxonomy" id="310780"/>
    <lineage>
        <taxon>Bacteria</taxon>
        <taxon>Bacillati</taxon>
        <taxon>Actinomycetota</taxon>
        <taxon>Actinomycetes</taxon>
        <taxon>Kitasatosporales</taxon>
        <taxon>Streptomycetaceae</taxon>
        <taxon>Actinacidiphila</taxon>
    </lineage>
</organism>
<dbReference type="AlphaFoldDB" id="A0A1H8PZ56"/>
<feature type="chain" id="PRO_5038991011" evidence="1">
    <location>
        <begin position="22"/>
        <end position="207"/>
    </location>
</feature>
<dbReference type="OrthoDB" id="4224345at2"/>
<proteinExistence type="predicted"/>
<keyword evidence="1" id="KW-0732">Signal</keyword>
<evidence type="ECO:0000313" key="2">
    <source>
        <dbReference type="EMBL" id="SEO47086.1"/>
    </source>
</evidence>
<keyword evidence="3" id="KW-1185">Reference proteome</keyword>
<gene>
    <name evidence="2" type="ORF">SAMN05216267_102788</name>
</gene>
<evidence type="ECO:0000256" key="1">
    <source>
        <dbReference type="SAM" id="SignalP"/>
    </source>
</evidence>
<dbReference type="RefSeq" id="WP_069465225.1">
    <property type="nucleotide sequence ID" value="NZ_FODD01000027.1"/>
</dbReference>
<dbReference type="PROSITE" id="PS51257">
    <property type="entry name" value="PROKAR_LIPOPROTEIN"/>
    <property type="match status" value="1"/>
</dbReference>
<evidence type="ECO:0000313" key="3">
    <source>
        <dbReference type="Proteomes" id="UP000181951"/>
    </source>
</evidence>
<reference evidence="2 3" key="1">
    <citation type="submission" date="2016-10" db="EMBL/GenBank/DDBJ databases">
        <authorList>
            <person name="de Groot N.N."/>
        </authorList>
    </citation>
    <scope>NUCLEOTIDE SEQUENCE [LARGE SCALE GENOMIC DNA]</scope>
    <source>
        <strain evidence="2 3">CGMCC 4.2026</strain>
    </source>
</reference>
<feature type="signal peptide" evidence="1">
    <location>
        <begin position="1"/>
        <end position="21"/>
    </location>
</feature>
<dbReference type="EMBL" id="FODD01000027">
    <property type="protein sequence ID" value="SEO47086.1"/>
    <property type="molecule type" value="Genomic_DNA"/>
</dbReference>
<dbReference type="STRING" id="310780.SAMN05216267_102788"/>
<sequence>MSLPRVRTTLTALTMTFAACAGVLSAGAPAAAARPAGTASRSVLAPFREPDFAATCAWHTFGEGEQPPLWLMFVNPLCVEYSKRDITFDDGGALTFLLAEPSRFAIALPTCRYYQKDHWSVQTTSGATPLVAWDGQYWWDKSGGHAGARLANFRIDGRTVGIGDAALALRDSGFPHVADALDAYGQAPGETGGTVDLPFDLTCALAG</sequence>
<accession>A0A1H8PZ56</accession>
<dbReference type="Proteomes" id="UP000181951">
    <property type="component" value="Unassembled WGS sequence"/>
</dbReference>
<protein>
    <submittedName>
        <fullName evidence="2">Uncharacterized protein</fullName>
    </submittedName>
</protein>